<reference evidence="2 3" key="1">
    <citation type="submission" date="2020-04" db="EMBL/GenBank/DDBJ databases">
        <title>Zoogloea sp. G-4-1-14 isolated from soil.</title>
        <authorList>
            <person name="Dahal R.H."/>
        </authorList>
    </citation>
    <scope>NUCLEOTIDE SEQUENCE [LARGE SCALE GENOMIC DNA]</scope>
    <source>
        <strain evidence="2 3">G-4-1-14</strain>
    </source>
</reference>
<protein>
    <submittedName>
        <fullName evidence="2">DNA-binding protein</fullName>
    </submittedName>
</protein>
<keyword evidence="3" id="KW-1185">Reference proteome</keyword>
<organism evidence="2 3">
    <name type="scientific">Zoogloea dura</name>
    <dbReference type="NCBI Taxonomy" id="2728840"/>
    <lineage>
        <taxon>Bacteria</taxon>
        <taxon>Pseudomonadati</taxon>
        <taxon>Pseudomonadota</taxon>
        <taxon>Betaproteobacteria</taxon>
        <taxon>Rhodocyclales</taxon>
        <taxon>Zoogloeaceae</taxon>
        <taxon>Zoogloea</taxon>
    </lineage>
</organism>
<evidence type="ECO:0000313" key="2">
    <source>
        <dbReference type="EMBL" id="NML28470.1"/>
    </source>
</evidence>
<dbReference type="EMBL" id="JABBGA010000027">
    <property type="protein sequence ID" value="NML28470.1"/>
    <property type="molecule type" value="Genomic_DNA"/>
</dbReference>
<keyword evidence="2" id="KW-0238">DNA-binding</keyword>
<dbReference type="InterPro" id="IPR005175">
    <property type="entry name" value="PPC_dom"/>
</dbReference>
<sequence length="138" mass="14444">MEVRALRLTPGQDLRRALECAVYAEGCSAAFVLSGIGSLERAHLRRAGADDAEALHGDMEVLTLAGTIAANGSHLHATLADASGAVVGGHLAYGCLVRTTAEVLLGLLPRLSFRREPDLRTGFAELVVRQEGDPAGLT</sequence>
<dbReference type="CDD" id="cd11378">
    <property type="entry name" value="DUF296"/>
    <property type="match status" value="1"/>
</dbReference>
<dbReference type="PROSITE" id="PS51742">
    <property type="entry name" value="PPC"/>
    <property type="match status" value="1"/>
</dbReference>
<name>A0A848GAR4_9RHOO</name>
<gene>
    <name evidence="2" type="ORF">HHL15_22150</name>
</gene>
<evidence type="ECO:0000259" key="1">
    <source>
        <dbReference type="PROSITE" id="PS51742"/>
    </source>
</evidence>
<comment type="caution">
    <text evidence="2">The sequence shown here is derived from an EMBL/GenBank/DDBJ whole genome shotgun (WGS) entry which is preliminary data.</text>
</comment>
<accession>A0A848GAR4</accession>
<dbReference type="PANTHER" id="PTHR34988:SF1">
    <property type="entry name" value="DNA-BINDING PROTEIN"/>
    <property type="match status" value="1"/>
</dbReference>
<dbReference type="GO" id="GO:0003677">
    <property type="term" value="F:DNA binding"/>
    <property type="evidence" value="ECO:0007669"/>
    <property type="project" value="UniProtKB-KW"/>
</dbReference>
<dbReference type="SUPFAM" id="SSF117856">
    <property type="entry name" value="AF0104/ALDC/Ptd012-like"/>
    <property type="match status" value="1"/>
</dbReference>
<dbReference type="AlphaFoldDB" id="A0A848GAR4"/>
<proteinExistence type="predicted"/>
<feature type="domain" description="PPC" evidence="1">
    <location>
        <begin position="1"/>
        <end position="129"/>
    </location>
</feature>
<dbReference type="Pfam" id="PF03479">
    <property type="entry name" value="PCC"/>
    <property type="match status" value="1"/>
</dbReference>
<evidence type="ECO:0000313" key="3">
    <source>
        <dbReference type="Proteomes" id="UP000580043"/>
    </source>
</evidence>
<dbReference type="Gene3D" id="3.30.1330.80">
    <property type="entry name" value="Hypothetical protein, similar to alpha- acetolactate decarboxylase, domain 2"/>
    <property type="match status" value="1"/>
</dbReference>
<dbReference type="Proteomes" id="UP000580043">
    <property type="component" value="Unassembled WGS sequence"/>
</dbReference>
<dbReference type="PANTHER" id="PTHR34988">
    <property type="entry name" value="PROTEIN, PUTATIVE-RELATED"/>
    <property type="match status" value="1"/>
</dbReference>